<dbReference type="PANTHER" id="PTHR20857">
    <property type="entry name" value="THIAMINE-PHOSPHATE PYROPHOSPHORYLASE"/>
    <property type="match status" value="1"/>
</dbReference>
<accession>A0A0P1MAF4</accession>
<accession>A0A0P1LR29</accession>
<dbReference type="Pfam" id="PF02581">
    <property type="entry name" value="TMP-TENI"/>
    <property type="match status" value="1"/>
</dbReference>
<keyword evidence="5 9" id="KW-0784">Thiamine biosynthesis</keyword>
<dbReference type="InterPro" id="IPR013785">
    <property type="entry name" value="Aldolase_TIM"/>
</dbReference>
<organism evidence="14 15">
    <name type="scientific">Candidatus Kryptonium thompsonii</name>
    <dbReference type="NCBI Taxonomy" id="1633631"/>
    <lineage>
        <taxon>Bacteria</taxon>
        <taxon>Pseudomonadati</taxon>
        <taxon>Candidatus Kryptoniota</taxon>
        <taxon>Candidatus Kryptonium</taxon>
    </lineage>
</organism>
<evidence type="ECO:0000313" key="14">
    <source>
        <dbReference type="EMBL" id="CUU02299.1"/>
    </source>
</evidence>
<dbReference type="OrthoDB" id="9812206at2"/>
<feature type="binding site" evidence="9">
    <location>
        <begin position="197"/>
        <end position="198"/>
    </location>
    <ligand>
        <name>2-[(2R,5Z)-2-carboxy-4-methylthiazol-5(2H)-ylidene]ethyl phosphate</name>
        <dbReference type="ChEBI" id="CHEBI:62899"/>
    </ligand>
</feature>
<name>A0A0P1LR29_9BACT</name>
<reference evidence="13 16" key="2">
    <citation type="submission" date="2015-11" db="EMBL/GenBank/DDBJ databases">
        <authorList>
            <person name="Varghese N."/>
        </authorList>
    </citation>
    <scope>NUCLEOTIDE SEQUENCE [LARGE SCALE GENOMIC DNA]</scope>
    <source>
        <strain evidence="13 16">JGI-8</strain>
    </source>
</reference>
<keyword evidence="3 9" id="KW-0479">Metal-binding</keyword>
<evidence type="ECO:0000259" key="12">
    <source>
        <dbReference type="Pfam" id="PF02581"/>
    </source>
</evidence>
<feature type="binding site" evidence="9">
    <location>
        <position position="177"/>
    </location>
    <ligand>
        <name>2-[(2R,5Z)-2-carboxy-4-methylthiazol-5(2H)-ylidene]ethyl phosphate</name>
        <dbReference type="ChEBI" id="CHEBI:62899"/>
    </ligand>
</feature>
<keyword evidence="16" id="KW-1185">Reference proteome</keyword>
<accession>A0A0P1MML7</accession>
<comment type="pathway">
    <text evidence="1 9 11">Cofactor biosynthesis; thiamine diphosphate biosynthesis; thiamine phosphate from 4-amino-2-methyl-5-diphosphomethylpyrimidine and 4-methyl-5-(2-phosphoethyl)-thiazole: step 1/1.</text>
</comment>
<evidence type="ECO:0000256" key="8">
    <source>
        <dbReference type="ARBA" id="ARBA00047883"/>
    </source>
</evidence>
<dbReference type="HAMAP" id="MF_00097">
    <property type="entry name" value="TMP_synthase"/>
    <property type="match status" value="1"/>
</dbReference>
<dbReference type="GO" id="GO:0000287">
    <property type="term" value="F:magnesium ion binding"/>
    <property type="evidence" value="ECO:0007669"/>
    <property type="project" value="UniProtKB-UniRule"/>
</dbReference>
<gene>
    <name evidence="9" type="primary">thiE</name>
    <name evidence="14" type="ORF">JGI4_00474</name>
    <name evidence="13" type="ORF">JGI8_00570</name>
</gene>
<evidence type="ECO:0000256" key="3">
    <source>
        <dbReference type="ARBA" id="ARBA00022723"/>
    </source>
</evidence>
<evidence type="ECO:0000256" key="4">
    <source>
        <dbReference type="ARBA" id="ARBA00022842"/>
    </source>
</evidence>
<feature type="binding site" evidence="9">
    <location>
        <position position="96"/>
    </location>
    <ligand>
        <name>Mg(2+)</name>
        <dbReference type="ChEBI" id="CHEBI:18420"/>
    </ligand>
</feature>
<dbReference type="RefSeq" id="WP_047133834.1">
    <property type="nucleotide sequence ID" value="NZ_CZVI01000005.1"/>
</dbReference>
<dbReference type="PANTHER" id="PTHR20857:SF15">
    <property type="entry name" value="THIAMINE-PHOSPHATE SYNTHASE"/>
    <property type="match status" value="1"/>
</dbReference>
<dbReference type="GO" id="GO:0004789">
    <property type="term" value="F:thiamine-phosphate diphosphorylase activity"/>
    <property type="evidence" value="ECO:0007669"/>
    <property type="project" value="UniProtKB-UniRule"/>
</dbReference>
<comment type="function">
    <text evidence="9">Condenses 4-methyl-5-(beta-hydroxyethyl)thiazole monophosphate (THZ-P) and 2-methyl-4-amino-5-hydroxymethyl pyrimidine pyrophosphate (HMP-PP) to form thiamine monophosphate (TMP).</text>
</comment>
<dbReference type="SUPFAM" id="SSF51391">
    <property type="entry name" value="Thiamin phosphate synthase"/>
    <property type="match status" value="1"/>
</dbReference>
<comment type="catalytic activity">
    <reaction evidence="7 9 10">
        <text>2-(2-carboxy-4-methylthiazol-5-yl)ethyl phosphate + 4-amino-2-methyl-5-(diphosphooxymethyl)pyrimidine + 2 H(+) = thiamine phosphate + CO2 + diphosphate</text>
        <dbReference type="Rhea" id="RHEA:47848"/>
        <dbReference type="ChEBI" id="CHEBI:15378"/>
        <dbReference type="ChEBI" id="CHEBI:16526"/>
        <dbReference type="ChEBI" id="CHEBI:33019"/>
        <dbReference type="ChEBI" id="CHEBI:37575"/>
        <dbReference type="ChEBI" id="CHEBI:57841"/>
        <dbReference type="ChEBI" id="CHEBI:62890"/>
        <dbReference type="EC" id="2.5.1.3"/>
    </reaction>
</comment>
<evidence type="ECO:0000256" key="2">
    <source>
        <dbReference type="ARBA" id="ARBA00022679"/>
    </source>
</evidence>
<evidence type="ECO:0000256" key="5">
    <source>
        <dbReference type="ARBA" id="ARBA00022977"/>
    </source>
</evidence>
<evidence type="ECO:0000256" key="10">
    <source>
        <dbReference type="RuleBase" id="RU003826"/>
    </source>
</evidence>
<comment type="catalytic activity">
    <reaction evidence="8 9 10">
        <text>2-[(2R,5Z)-2-carboxy-4-methylthiazol-5(2H)-ylidene]ethyl phosphate + 4-amino-2-methyl-5-(diphosphooxymethyl)pyrimidine + 2 H(+) = thiamine phosphate + CO2 + diphosphate</text>
        <dbReference type="Rhea" id="RHEA:47844"/>
        <dbReference type="ChEBI" id="CHEBI:15378"/>
        <dbReference type="ChEBI" id="CHEBI:16526"/>
        <dbReference type="ChEBI" id="CHEBI:33019"/>
        <dbReference type="ChEBI" id="CHEBI:37575"/>
        <dbReference type="ChEBI" id="CHEBI:57841"/>
        <dbReference type="ChEBI" id="CHEBI:62899"/>
        <dbReference type="EC" id="2.5.1.3"/>
    </reaction>
</comment>
<evidence type="ECO:0000256" key="6">
    <source>
        <dbReference type="ARBA" id="ARBA00047334"/>
    </source>
</evidence>
<comment type="cofactor">
    <cofactor evidence="9">
        <name>Mg(2+)</name>
        <dbReference type="ChEBI" id="CHEBI:18420"/>
    </cofactor>
    <text evidence="9">Binds 1 Mg(2+) ion per subunit.</text>
</comment>
<dbReference type="EMBL" id="CZVI01000005">
    <property type="protein sequence ID" value="CUS82116.1"/>
    <property type="molecule type" value="Genomic_DNA"/>
</dbReference>
<evidence type="ECO:0000313" key="13">
    <source>
        <dbReference type="EMBL" id="CUS82116.1"/>
    </source>
</evidence>
<accession>A0A0N7MRZ7</accession>
<dbReference type="UniPathway" id="UPA00060">
    <property type="reaction ID" value="UER00141"/>
</dbReference>
<dbReference type="Proteomes" id="UP000182011">
    <property type="component" value="Unassembled WGS sequence"/>
</dbReference>
<dbReference type="AlphaFoldDB" id="A0A0P1LR29"/>
<dbReference type="GO" id="GO:0005737">
    <property type="term" value="C:cytoplasm"/>
    <property type="evidence" value="ECO:0007669"/>
    <property type="project" value="TreeGrafter"/>
</dbReference>
<sequence length="225" mass="24972">MKIKGGLYFVVDITAVERLGLERLCEIVEKALNGGVDVIQLWADKSAWEINFEKFSDATKKLIEIAHKYDVPVLIANDIELCAKFNADGVHLDGYEIPDKSCDEIRKIIGYDKIIGITCGNDIKKIEWAKENKVDYISFCSIFPSSSVDSCEIVPLEMIRRAKEILGEDIPVFASGGITIENMGDVITAGADGIAVVSAIMKAENPEQVSSEFKRKINLIREEKI</sequence>
<dbReference type="GO" id="GO:0009229">
    <property type="term" value="P:thiamine diphosphate biosynthetic process"/>
    <property type="evidence" value="ECO:0007669"/>
    <property type="project" value="UniProtKB-UniRule"/>
</dbReference>
<accession>A0A0S4MUR0</accession>
<keyword evidence="4 9" id="KW-0460">Magnesium</keyword>
<evidence type="ECO:0000313" key="15">
    <source>
        <dbReference type="Proteomes" id="UP000182011"/>
    </source>
</evidence>
<reference evidence="14 15" key="1">
    <citation type="submission" date="2015-11" db="EMBL/GenBank/DDBJ databases">
        <authorList>
            <person name="Zhang Y."/>
            <person name="Guo Z."/>
        </authorList>
    </citation>
    <scope>NUCLEOTIDE SEQUENCE [LARGE SCALE GENOMIC DNA]</scope>
    <source>
        <strain evidence="14">JGI-4</strain>
    </source>
</reference>
<comment type="similarity">
    <text evidence="9 10">Belongs to the thiamine-phosphate synthase family.</text>
</comment>
<feature type="binding site" evidence="9">
    <location>
        <begin position="145"/>
        <end position="147"/>
    </location>
    <ligand>
        <name>2-[(2R,5Z)-2-carboxy-4-methylthiazol-5(2H)-ylidene]ethyl phosphate</name>
        <dbReference type="ChEBI" id="CHEBI:62899"/>
    </ligand>
</feature>
<evidence type="ECO:0000256" key="7">
    <source>
        <dbReference type="ARBA" id="ARBA00047851"/>
    </source>
</evidence>
<accession>A0A0P1LJU8</accession>
<feature type="domain" description="Thiamine phosphate synthase/TenI" evidence="12">
    <location>
        <begin position="7"/>
        <end position="200"/>
    </location>
</feature>
<dbReference type="Gene3D" id="3.20.20.70">
    <property type="entry name" value="Aldolase class I"/>
    <property type="match status" value="1"/>
</dbReference>
<dbReference type="STRING" id="1633631.GCA_001442925_00474"/>
<protein>
    <recommendedName>
        <fullName evidence="9">Thiamine-phosphate synthase</fullName>
        <shortName evidence="9">TP synthase</shortName>
        <shortName evidence="9">TPS</shortName>
        <ecNumber evidence="9">2.5.1.3</ecNumber>
    </recommendedName>
    <alternativeName>
        <fullName evidence="9">Thiamine-phosphate pyrophosphorylase</fullName>
        <shortName evidence="9">TMP pyrophosphorylase</shortName>
        <shortName evidence="9">TMP-PPase</shortName>
    </alternativeName>
</protein>
<comment type="caution">
    <text evidence="9">Lacks conserved residue(s) required for the propagation of feature annotation.</text>
</comment>
<evidence type="ECO:0000256" key="1">
    <source>
        <dbReference type="ARBA" id="ARBA00005165"/>
    </source>
</evidence>
<dbReference type="InterPro" id="IPR022998">
    <property type="entry name" value="ThiamineP_synth_TenI"/>
</dbReference>
<feature type="binding site" evidence="9">
    <location>
        <position position="118"/>
    </location>
    <ligand>
        <name>4-amino-2-methyl-5-(diphosphooxymethyl)pyrimidine</name>
        <dbReference type="ChEBI" id="CHEBI:57841"/>
    </ligand>
</feature>
<evidence type="ECO:0000256" key="11">
    <source>
        <dbReference type="RuleBase" id="RU004253"/>
    </source>
</evidence>
<accession>A0A0P1L629</accession>
<proteinExistence type="inferred from homology"/>
<keyword evidence="2 9" id="KW-0808">Transferase</keyword>
<dbReference type="EC" id="2.5.1.3" evidence="9"/>
<accession>A0A0P1LND8</accession>
<dbReference type="InterPro" id="IPR034291">
    <property type="entry name" value="TMP_synthase"/>
</dbReference>
<dbReference type="CDD" id="cd00564">
    <property type="entry name" value="TMP_TenI"/>
    <property type="match status" value="1"/>
</dbReference>
<accession>A0A0P1MLE9</accession>
<accession>A0A0P1LGG2</accession>
<dbReference type="GO" id="GO:0009228">
    <property type="term" value="P:thiamine biosynthetic process"/>
    <property type="evidence" value="ECO:0007669"/>
    <property type="project" value="UniProtKB-KW"/>
</dbReference>
<dbReference type="InterPro" id="IPR036206">
    <property type="entry name" value="ThiamineP_synth_sf"/>
</dbReference>
<accession>A0A0P1LD47</accession>
<dbReference type="Proteomes" id="UP000182200">
    <property type="component" value="Unassembled WGS sequence"/>
</dbReference>
<comment type="catalytic activity">
    <reaction evidence="6 9 10">
        <text>4-methyl-5-(2-phosphooxyethyl)-thiazole + 4-amino-2-methyl-5-(diphosphooxymethyl)pyrimidine + H(+) = thiamine phosphate + diphosphate</text>
        <dbReference type="Rhea" id="RHEA:22328"/>
        <dbReference type="ChEBI" id="CHEBI:15378"/>
        <dbReference type="ChEBI" id="CHEBI:33019"/>
        <dbReference type="ChEBI" id="CHEBI:37575"/>
        <dbReference type="ChEBI" id="CHEBI:57841"/>
        <dbReference type="ChEBI" id="CHEBI:58296"/>
        <dbReference type="EC" id="2.5.1.3"/>
    </reaction>
</comment>
<dbReference type="EMBL" id="FAOP01000003">
    <property type="protein sequence ID" value="CUU02299.1"/>
    <property type="molecule type" value="Genomic_DNA"/>
</dbReference>
<evidence type="ECO:0000313" key="16">
    <source>
        <dbReference type="Proteomes" id="UP000182200"/>
    </source>
</evidence>
<evidence type="ECO:0000256" key="9">
    <source>
        <dbReference type="HAMAP-Rule" id="MF_00097"/>
    </source>
</evidence>
<dbReference type="NCBIfam" id="TIGR00693">
    <property type="entry name" value="thiE"/>
    <property type="match status" value="1"/>
</dbReference>